<dbReference type="Proteomes" id="UP000053660">
    <property type="component" value="Unassembled WGS sequence"/>
</dbReference>
<accession>A0A0B1TPL6</accession>
<evidence type="ECO:0000256" key="1">
    <source>
        <dbReference type="SAM" id="SignalP"/>
    </source>
</evidence>
<protein>
    <submittedName>
        <fullName evidence="2">Uncharacterized protein</fullName>
    </submittedName>
</protein>
<organism evidence="2 3">
    <name type="scientific">Oesophagostomum dentatum</name>
    <name type="common">Nodular worm</name>
    <dbReference type="NCBI Taxonomy" id="61180"/>
    <lineage>
        <taxon>Eukaryota</taxon>
        <taxon>Metazoa</taxon>
        <taxon>Ecdysozoa</taxon>
        <taxon>Nematoda</taxon>
        <taxon>Chromadorea</taxon>
        <taxon>Rhabditida</taxon>
        <taxon>Rhabditina</taxon>
        <taxon>Rhabditomorpha</taxon>
        <taxon>Strongyloidea</taxon>
        <taxon>Strongylidae</taxon>
        <taxon>Oesophagostomum</taxon>
    </lineage>
</organism>
<name>A0A0B1TPL6_OESDE</name>
<gene>
    <name evidence="2" type="ORF">OESDEN_02675</name>
</gene>
<keyword evidence="1" id="KW-0732">Signal</keyword>
<sequence length="68" mass="7633">MLVQLLVVLLIISVSTLEAYSEEECKDHLQKKYCESGKAKGLCTDRKSAGMMKRRRKLGGVTSDAKMR</sequence>
<feature type="chain" id="PRO_5002062827" evidence="1">
    <location>
        <begin position="22"/>
        <end position="68"/>
    </location>
</feature>
<evidence type="ECO:0000313" key="3">
    <source>
        <dbReference type="Proteomes" id="UP000053660"/>
    </source>
</evidence>
<dbReference type="EMBL" id="KN549468">
    <property type="protein sequence ID" value="KHJ97345.1"/>
    <property type="molecule type" value="Genomic_DNA"/>
</dbReference>
<proteinExistence type="predicted"/>
<dbReference type="AlphaFoldDB" id="A0A0B1TPL6"/>
<feature type="signal peptide" evidence="1">
    <location>
        <begin position="1"/>
        <end position="21"/>
    </location>
</feature>
<keyword evidence="3" id="KW-1185">Reference proteome</keyword>
<evidence type="ECO:0000313" key="2">
    <source>
        <dbReference type="EMBL" id="KHJ97345.1"/>
    </source>
</evidence>
<reference evidence="2 3" key="1">
    <citation type="submission" date="2014-03" db="EMBL/GenBank/DDBJ databases">
        <title>Draft genome of the hookworm Oesophagostomum dentatum.</title>
        <authorList>
            <person name="Mitreva M."/>
        </authorList>
    </citation>
    <scope>NUCLEOTIDE SEQUENCE [LARGE SCALE GENOMIC DNA]</scope>
    <source>
        <strain evidence="2 3">OD-Hann</strain>
    </source>
</reference>